<keyword evidence="4" id="KW-0256">Endoplasmic reticulum</keyword>
<evidence type="ECO:0000256" key="8">
    <source>
        <dbReference type="ARBA" id="ARBA00025100"/>
    </source>
</evidence>
<dbReference type="Proteomes" id="UP001603857">
    <property type="component" value="Unassembled WGS sequence"/>
</dbReference>
<keyword evidence="12" id="KW-1185">Reference proteome</keyword>
<dbReference type="InterPro" id="IPR045033">
    <property type="entry name" value="PILS1/3/4/5/7"/>
</dbReference>
<comment type="similarity">
    <text evidence="9">Belongs to the auxin efflux carrier (TC 2.A.69.2) family.</text>
</comment>
<feature type="transmembrane region" description="Helical" evidence="10">
    <location>
        <begin position="106"/>
        <end position="128"/>
    </location>
</feature>
<evidence type="ECO:0000256" key="1">
    <source>
        <dbReference type="ARBA" id="ARBA00004477"/>
    </source>
</evidence>
<dbReference type="GO" id="GO:0005789">
    <property type="term" value="C:endoplasmic reticulum membrane"/>
    <property type="evidence" value="ECO:0007669"/>
    <property type="project" value="UniProtKB-SubCell"/>
</dbReference>
<dbReference type="AlphaFoldDB" id="A0ABD1MDV2"/>
<evidence type="ECO:0000313" key="11">
    <source>
        <dbReference type="EMBL" id="KAL2333937.1"/>
    </source>
</evidence>
<organism evidence="11 12">
    <name type="scientific">Flemingia macrophylla</name>
    <dbReference type="NCBI Taxonomy" id="520843"/>
    <lineage>
        <taxon>Eukaryota</taxon>
        <taxon>Viridiplantae</taxon>
        <taxon>Streptophyta</taxon>
        <taxon>Embryophyta</taxon>
        <taxon>Tracheophyta</taxon>
        <taxon>Spermatophyta</taxon>
        <taxon>Magnoliopsida</taxon>
        <taxon>eudicotyledons</taxon>
        <taxon>Gunneridae</taxon>
        <taxon>Pentapetalae</taxon>
        <taxon>rosids</taxon>
        <taxon>fabids</taxon>
        <taxon>Fabales</taxon>
        <taxon>Fabaceae</taxon>
        <taxon>Papilionoideae</taxon>
        <taxon>50 kb inversion clade</taxon>
        <taxon>NPAAA clade</taxon>
        <taxon>indigoferoid/millettioid clade</taxon>
        <taxon>Phaseoleae</taxon>
        <taxon>Flemingia</taxon>
    </lineage>
</organism>
<dbReference type="PANTHER" id="PTHR31651">
    <property type="match status" value="1"/>
</dbReference>
<evidence type="ECO:0000313" key="12">
    <source>
        <dbReference type="Proteomes" id="UP001603857"/>
    </source>
</evidence>
<feature type="transmembrane region" description="Helical" evidence="10">
    <location>
        <begin position="255"/>
        <end position="277"/>
    </location>
</feature>
<evidence type="ECO:0000256" key="6">
    <source>
        <dbReference type="ARBA" id="ARBA00023136"/>
    </source>
</evidence>
<feature type="transmembrane region" description="Helical" evidence="10">
    <location>
        <begin position="289"/>
        <end position="310"/>
    </location>
</feature>
<evidence type="ECO:0000256" key="4">
    <source>
        <dbReference type="ARBA" id="ARBA00022824"/>
    </source>
</evidence>
<comment type="subcellular location">
    <subcellularLocation>
        <location evidence="1">Endoplasmic reticulum membrane</location>
        <topology evidence="1">Multi-pass membrane protein</topology>
    </subcellularLocation>
</comment>
<gene>
    <name evidence="11" type="ORF">Fmac_015150</name>
</gene>
<reference evidence="11 12" key="1">
    <citation type="submission" date="2024-08" db="EMBL/GenBank/DDBJ databases">
        <title>Insights into the chromosomal genome structure of Flemingia macrophylla.</title>
        <authorList>
            <person name="Ding Y."/>
            <person name="Zhao Y."/>
            <person name="Bi W."/>
            <person name="Wu M."/>
            <person name="Zhao G."/>
            <person name="Gong Y."/>
            <person name="Li W."/>
            <person name="Zhang P."/>
        </authorList>
    </citation>
    <scope>NUCLEOTIDE SEQUENCE [LARGE SCALE GENOMIC DNA]</scope>
    <source>
        <strain evidence="11">DYQJB</strain>
        <tissue evidence="11">Leaf</tissue>
    </source>
</reference>
<dbReference type="PANTHER" id="PTHR31651:SF6">
    <property type="entry name" value="PROTEIN PIN-LIKES 1-LIKE"/>
    <property type="match status" value="1"/>
</dbReference>
<proteinExistence type="inferred from homology"/>
<accession>A0ABD1MDV2</accession>
<feature type="transmembrane region" description="Helical" evidence="10">
    <location>
        <begin position="6"/>
        <end position="27"/>
    </location>
</feature>
<comment type="function">
    <text evidence="8">Involved in cellular auxin homeostasis by regulating auxin metabolism. Regulates intracellular auxin accumulation at the endoplasmic reticulum and thus auxin availability for nuclear auxin signaling.</text>
</comment>
<feature type="transmembrane region" description="Helical" evidence="10">
    <location>
        <begin position="148"/>
        <end position="167"/>
    </location>
</feature>
<keyword evidence="7" id="KW-0927">Auxin signaling pathway</keyword>
<name>A0ABD1MDV2_9FABA</name>
<keyword evidence="2" id="KW-0813">Transport</keyword>
<feature type="transmembrane region" description="Helical" evidence="10">
    <location>
        <begin position="351"/>
        <end position="371"/>
    </location>
</feature>
<keyword evidence="5 10" id="KW-1133">Transmembrane helix</keyword>
<evidence type="ECO:0000256" key="10">
    <source>
        <dbReference type="SAM" id="Phobius"/>
    </source>
</evidence>
<comment type="caution">
    <text evidence="11">The sequence shown here is derived from an EMBL/GenBank/DDBJ whole genome shotgun (WGS) entry which is preliminary data.</text>
</comment>
<dbReference type="InterPro" id="IPR004776">
    <property type="entry name" value="Mem_transp_PIN-like"/>
</dbReference>
<dbReference type="GO" id="GO:0009734">
    <property type="term" value="P:auxin-activated signaling pathway"/>
    <property type="evidence" value="ECO:0007669"/>
    <property type="project" value="UniProtKB-KW"/>
</dbReference>
<feature type="transmembrane region" description="Helical" evidence="10">
    <location>
        <begin position="47"/>
        <end position="67"/>
    </location>
</feature>
<keyword evidence="6 10" id="KW-0472">Membrane</keyword>
<evidence type="ECO:0000256" key="7">
    <source>
        <dbReference type="ARBA" id="ARBA00023294"/>
    </source>
</evidence>
<dbReference type="Pfam" id="PF03547">
    <property type="entry name" value="Mem_trans"/>
    <property type="match status" value="1"/>
</dbReference>
<keyword evidence="3 10" id="KW-0812">Transmembrane</keyword>
<evidence type="ECO:0000256" key="3">
    <source>
        <dbReference type="ARBA" id="ARBA00022692"/>
    </source>
</evidence>
<feature type="transmembrane region" description="Helical" evidence="10">
    <location>
        <begin position="322"/>
        <end position="345"/>
    </location>
</feature>
<evidence type="ECO:0000256" key="2">
    <source>
        <dbReference type="ARBA" id="ARBA00022448"/>
    </source>
</evidence>
<dbReference type="EMBL" id="JBGMDY010000005">
    <property type="protein sequence ID" value="KAL2333937.1"/>
    <property type="molecule type" value="Genomic_DNA"/>
</dbReference>
<feature type="transmembrane region" description="Helical" evidence="10">
    <location>
        <begin position="73"/>
        <end position="94"/>
    </location>
</feature>
<protein>
    <submittedName>
        <fullName evidence="11">Uncharacterized protein</fullName>
    </submittedName>
</protein>
<sequence>MSFWTLFFVALVPVMETLFITLLGLLIATERFRLLRTADARNCLNNLLFYIFTPALLLAELAETITFERLVEMWFLVVNIFLTFLVGSILGWMLNKLARTPEHLRGLVNGCCATGNLGNLLLIIVPAVCEESSGVFGDSSTCSSYGEAYAAISTGIGTAFIWTYLLIIMGPSKDKNTENGNTSDTTTSAIHSVGTLEEHPTNITESLLSSTDSVSIDNLPVQQQSASERNGRKMGIFDYITYPVKECIGRIKLEMVFTPSTIAVIIGFAIGAISPIRKLMVGDSAPLRVIISSSSLVGGGMIVSTTLIVGANLLDGLKKSGISFYLILGIMVVRFIISPLLGILIVKAAYYWGFLGSYSLYQFVLMLQYALPPATTAGSVSQLHGVGESECSLIMLWSYAIATFSLTLWCTFFMWMLE</sequence>
<feature type="transmembrane region" description="Helical" evidence="10">
    <location>
        <begin position="392"/>
        <end position="417"/>
    </location>
</feature>
<evidence type="ECO:0000256" key="9">
    <source>
        <dbReference type="ARBA" id="ARBA00025752"/>
    </source>
</evidence>
<evidence type="ECO:0000256" key="5">
    <source>
        <dbReference type="ARBA" id="ARBA00022989"/>
    </source>
</evidence>